<dbReference type="Pfam" id="PF01903">
    <property type="entry name" value="CbiX"/>
    <property type="match status" value="2"/>
</dbReference>
<dbReference type="PANTHER" id="PTHR33542">
    <property type="entry name" value="SIROHYDROCHLORIN FERROCHELATASE, CHLOROPLASTIC"/>
    <property type="match status" value="1"/>
</dbReference>
<dbReference type="InterPro" id="IPR050963">
    <property type="entry name" value="Sirohydro_Cobaltochel/CbiX"/>
</dbReference>
<accession>A0A450WCA6</accession>
<name>A0A450WCA6_9GAMM</name>
<dbReference type="InterPro" id="IPR002762">
    <property type="entry name" value="CbiX-like"/>
</dbReference>
<gene>
    <name evidence="3" type="ORF">BECKLFY1418C_GA0070996_101012</name>
</gene>
<evidence type="ECO:0000313" key="3">
    <source>
        <dbReference type="EMBL" id="VFK14670.1"/>
    </source>
</evidence>
<evidence type="ECO:0000256" key="1">
    <source>
        <dbReference type="ARBA" id="ARBA00022723"/>
    </source>
</evidence>
<dbReference type="CDD" id="cd03414">
    <property type="entry name" value="CbiX_SirB_C"/>
    <property type="match status" value="1"/>
</dbReference>
<keyword evidence="1" id="KW-0479">Metal-binding</keyword>
<dbReference type="SUPFAM" id="SSF53800">
    <property type="entry name" value="Chelatase"/>
    <property type="match status" value="1"/>
</dbReference>
<organism evidence="3">
    <name type="scientific">Candidatus Kentrum sp. LFY</name>
    <dbReference type="NCBI Taxonomy" id="2126342"/>
    <lineage>
        <taxon>Bacteria</taxon>
        <taxon>Pseudomonadati</taxon>
        <taxon>Pseudomonadota</taxon>
        <taxon>Gammaproteobacteria</taxon>
        <taxon>Candidatus Kentrum</taxon>
    </lineage>
</organism>
<dbReference type="EMBL" id="CAADFN010000010">
    <property type="protein sequence ID" value="VFK14670.1"/>
    <property type="molecule type" value="Genomic_DNA"/>
</dbReference>
<dbReference type="CDD" id="cd03416">
    <property type="entry name" value="CbiX_SirB_N"/>
    <property type="match status" value="1"/>
</dbReference>
<dbReference type="GO" id="GO:0046872">
    <property type="term" value="F:metal ion binding"/>
    <property type="evidence" value="ECO:0007669"/>
    <property type="project" value="UniProtKB-KW"/>
</dbReference>
<dbReference type="PANTHER" id="PTHR33542:SF3">
    <property type="entry name" value="SIROHYDROCHLORIN FERROCHELATASE, CHLOROPLASTIC"/>
    <property type="match status" value="1"/>
</dbReference>
<dbReference type="Gene3D" id="3.40.50.1400">
    <property type="match status" value="2"/>
</dbReference>
<protein>
    <submittedName>
        <fullName evidence="3">Sirohydrochlorin cobaltochelatase</fullName>
    </submittedName>
</protein>
<evidence type="ECO:0000256" key="2">
    <source>
        <dbReference type="ARBA" id="ARBA00023239"/>
    </source>
</evidence>
<reference evidence="3" key="1">
    <citation type="submission" date="2019-02" db="EMBL/GenBank/DDBJ databases">
        <authorList>
            <person name="Gruber-Vodicka R. H."/>
            <person name="Seah K. B. B."/>
        </authorList>
    </citation>
    <scope>NUCLEOTIDE SEQUENCE</scope>
    <source>
        <strain evidence="3">BECK_BY7</strain>
    </source>
</reference>
<dbReference type="AlphaFoldDB" id="A0A450WCA6"/>
<keyword evidence="2" id="KW-0456">Lyase</keyword>
<proteinExistence type="predicted"/>
<dbReference type="GO" id="GO:0016829">
    <property type="term" value="F:lyase activity"/>
    <property type="evidence" value="ECO:0007669"/>
    <property type="project" value="UniProtKB-KW"/>
</dbReference>
<sequence>MKDTILLVGHGSRGPDGNREIEEFARQWRQRRGEEDTTSLETDSDIDIALGAQGSSGAFMGDGATRDDRSTQVCFIEFAEVLLDEGLSRAARSTAARGDKRVIVVPLILNAADHVKKEIPEHIAQARIRYPEVEFLYAPHLGVCDPILAILKRYLDKAMRELDVPDPKTTGVILLARGSSDRMANGDVAQMARWLFETAEHELVDIAFTGVTHPRLERVVQRQVRLGMMQIIVLPYYLFTGRLIERIERQVINLQQQYPQVRFARGGYFGFEEEIFRLVERRIERVIDN</sequence>